<organism evidence="2 3">
    <name type="scientific">Paenibacillus provencensis</name>
    <dbReference type="NCBI Taxonomy" id="441151"/>
    <lineage>
        <taxon>Bacteria</taxon>
        <taxon>Bacillati</taxon>
        <taxon>Bacillota</taxon>
        <taxon>Bacilli</taxon>
        <taxon>Bacillales</taxon>
        <taxon>Paenibacillaceae</taxon>
        <taxon>Paenibacillus</taxon>
    </lineage>
</organism>
<name>A0ABW3PYG1_9BACL</name>
<feature type="transmembrane region" description="Helical" evidence="1">
    <location>
        <begin position="66"/>
        <end position="94"/>
    </location>
</feature>
<feature type="transmembrane region" description="Helical" evidence="1">
    <location>
        <begin position="36"/>
        <end position="54"/>
    </location>
</feature>
<evidence type="ECO:0000313" key="2">
    <source>
        <dbReference type="EMBL" id="MFD1131718.1"/>
    </source>
</evidence>
<dbReference type="RefSeq" id="WP_090727703.1">
    <property type="nucleotide sequence ID" value="NZ_JBHTKX010000015.1"/>
</dbReference>
<keyword evidence="1" id="KW-0812">Transmembrane</keyword>
<reference evidence="3" key="1">
    <citation type="journal article" date="2019" name="Int. J. Syst. Evol. Microbiol.">
        <title>The Global Catalogue of Microorganisms (GCM) 10K type strain sequencing project: providing services to taxonomists for standard genome sequencing and annotation.</title>
        <authorList>
            <consortium name="The Broad Institute Genomics Platform"/>
            <consortium name="The Broad Institute Genome Sequencing Center for Infectious Disease"/>
            <person name="Wu L."/>
            <person name="Ma J."/>
        </authorList>
    </citation>
    <scope>NUCLEOTIDE SEQUENCE [LARGE SCALE GENOMIC DNA]</scope>
    <source>
        <strain evidence="3">CCUG 53519</strain>
    </source>
</reference>
<gene>
    <name evidence="2" type="ORF">ACFQ3J_26800</name>
</gene>
<accession>A0ABW3PYG1</accession>
<keyword evidence="3" id="KW-1185">Reference proteome</keyword>
<dbReference type="Proteomes" id="UP001597169">
    <property type="component" value="Unassembled WGS sequence"/>
</dbReference>
<comment type="caution">
    <text evidence="2">The sequence shown here is derived from an EMBL/GenBank/DDBJ whole genome shotgun (WGS) entry which is preliminary data.</text>
</comment>
<dbReference type="EMBL" id="JBHTKX010000015">
    <property type="protein sequence ID" value="MFD1131718.1"/>
    <property type="molecule type" value="Genomic_DNA"/>
</dbReference>
<protein>
    <submittedName>
        <fullName evidence="2">Uncharacterized protein</fullName>
    </submittedName>
</protein>
<evidence type="ECO:0000313" key="3">
    <source>
        <dbReference type="Proteomes" id="UP001597169"/>
    </source>
</evidence>
<sequence>MDNKFSSNLIAFISGLLVFSTDFFSRMPSLDSTGLSLFGGYIFLSVYHGWKFAAPRLSNLTSAVVFWLYPVVFGFTMLWAMLIGMMISAPKFVISFFKWRSTRTQATKPLINNNMATASIHTPIEHRSAADLSNVVPLHRKK</sequence>
<evidence type="ECO:0000256" key="1">
    <source>
        <dbReference type="SAM" id="Phobius"/>
    </source>
</evidence>
<keyword evidence="1" id="KW-1133">Transmembrane helix</keyword>
<keyword evidence="1" id="KW-0472">Membrane</keyword>
<proteinExistence type="predicted"/>
<feature type="transmembrane region" description="Helical" evidence="1">
    <location>
        <begin position="6"/>
        <end position="24"/>
    </location>
</feature>